<dbReference type="AlphaFoldDB" id="A0A433DBR7"/>
<comment type="caution">
    <text evidence="1">The sequence shown here is derived from an EMBL/GenBank/DDBJ whole genome shotgun (WGS) entry which is preliminary data.</text>
</comment>
<evidence type="ECO:0000313" key="2">
    <source>
        <dbReference type="Proteomes" id="UP000268093"/>
    </source>
</evidence>
<dbReference type="EMBL" id="RBNI01003507">
    <property type="protein sequence ID" value="RUP48283.1"/>
    <property type="molecule type" value="Genomic_DNA"/>
</dbReference>
<sequence>MSLRKAQHNLHAMLLSHSPVLKPRLRASILASVLYSALSALHASGLTVIARFGQSAVLIDKFIWIYGGVSGGAFITNTLSVLDLSTTWNVTAPPWVDYTSLGMGIAPLTSYGGVIPAVNGSALYVWGQSSTYEKTFARFDITKKVWKKLSNSTVPNRSPAVWNADGKAWAWGNFPLKNMTFDSSVFVFNPTNLSWTSLLQTNMPVSHRLHYTATIIGTQIFYIGGTIELAVSGGYSDLWANMSTILVYDTAGLTWTNRSASAVSDFPSSRDDHSAILAPDGVSIIIFGGTAPLPSDSAYPYQLLDHTEVLLNDVAVLNTNTMIWAKPNVTGNTTARFGHSAVRAGDLMVVMFGSVGQKNTGILTDGVSLLNITSWNWQTNFIPVSAPSLGSSTSVNDLVVGNIAAIAAGGLLAVVAISVTFYIVWNNHMPRLTPPAPRTHGSGPYAQVPSHEPLSLAH</sequence>
<accession>A0A433DBR7</accession>
<name>A0A433DBR7_9FUNG</name>
<dbReference type="SUPFAM" id="SSF50965">
    <property type="entry name" value="Galactose oxidase, central domain"/>
    <property type="match status" value="1"/>
</dbReference>
<proteinExistence type="predicted"/>
<protein>
    <submittedName>
        <fullName evidence="1">Uncharacterized protein</fullName>
    </submittedName>
</protein>
<keyword evidence="2" id="KW-1185">Reference proteome</keyword>
<dbReference type="Gene3D" id="2.120.10.80">
    <property type="entry name" value="Kelch-type beta propeller"/>
    <property type="match status" value="2"/>
</dbReference>
<dbReference type="Pfam" id="PF24681">
    <property type="entry name" value="Kelch_KLHDC2_KLHL20_DRC7"/>
    <property type="match status" value="1"/>
</dbReference>
<dbReference type="PANTHER" id="PTHR46093">
    <property type="entry name" value="ACYL-COA-BINDING DOMAIN-CONTAINING PROTEIN 5"/>
    <property type="match status" value="1"/>
</dbReference>
<gene>
    <name evidence="1" type="ORF">BC936DRAFT_144758</name>
</gene>
<dbReference type="Proteomes" id="UP000268093">
    <property type="component" value="Unassembled WGS sequence"/>
</dbReference>
<dbReference type="InterPro" id="IPR015915">
    <property type="entry name" value="Kelch-typ_b-propeller"/>
</dbReference>
<dbReference type="InterPro" id="IPR011043">
    <property type="entry name" value="Gal_Oxase/kelch_b-propeller"/>
</dbReference>
<evidence type="ECO:0000313" key="1">
    <source>
        <dbReference type="EMBL" id="RUP48283.1"/>
    </source>
</evidence>
<dbReference type="OrthoDB" id="432528at2759"/>
<dbReference type="PANTHER" id="PTHR46093:SF18">
    <property type="entry name" value="FIBRONECTIN TYPE-III DOMAIN-CONTAINING PROTEIN"/>
    <property type="match status" value="1"/>
</dbReference>
<reference evidence="1 2" key="1">
    <citation type="journal article" date="2018" name="New Phytol.">
        <title>Phylogenomics of Endogonaceae and evolution of mycorrhizas within Mucoromycota.</title>
        <authorList>
            <person name="Chang Y."/>
            <person name="Desiro A."/>
            <person name="Na H."/>
            <person name="Sandor L."/>
            <person name="Lipzen A."/>
            <person name="Clum A."/>
            <person name="Barry K."/>
            <person name="Grigoriev I.V."/>
            <person name="Martin F.M."/>
            <person name="Stajich J.E."/>
            <person name="Smith M.E."/>
            <person name="Bonito G."/>
            <person name="Spatafora J.W."/>
        </authorList>
    </citation>
    <scope>NUCLEOTIDE SEQUENCE [LARGE SCALE GENOMIC DNA]</scope>
    <source>
        <strain evidence="1 2">GMNB39</strain>
    </source>
</reference>
<organism evidence="1 2">
    <name type="scientific">Jimgerdemannia flammicorona</name>
    <dbReference type="NCBI Taxonomy" id="994334"/>
    <lineage>
        <taxon>Eukaryota</taxon>
        <taxon>Fungi</taxon>
        <taxon>Fungi incertae sedis</taxon>
        <taxon>Mucoromycota</taxon>
        <taxon>Mucoromycotina</taxon>
        <taxon>Endogonomycetes</taxon>
        <taxon>Endogonales</taxon>
        <taxon>Endogonaceae</taxon>
        <taxon>Jimgerdemannia</taxon>
    </lineage>
</organism>